<name>A0AAP0DWP7_9ASTR</name>
<proteinExistence type="predicted"/>
<gene>
    <name evidence="2" type="ORF">SSX86_001702</name>
</gene>
<comment type="caution">
    <text evidence="2">The sequence shown here is derived from an EMBL/GenBank/DDBJ whole genome shotgun (WGS) entry which is preliminary data.</text>
</comment>
<feature type="region of interest" description="Disordered" evidence="1">
    <location>
        <begin position="62"/>
        <end position="103"/>
    </location>
</feature>
<dbReference type="InterPro" id="IPR053114">
    <property type="entry name" value="ATXR5/ATXR6"/>
</dbReference>
<dbReference type="Proteomes" id="UP001408789">
    <property type="component" value="Unassembled WGS sequence"/>
</dbReference>
<protein>
    <recommendedName>
        <fullName evidence="4">BED-type domain-containing protein</fullName>
    </recommendedName>
</protein>
<dbReference type="PANTHER" id="PTHR48458">
    <property type="entry name" value="SET DOMAIN-CONTAINING PROTEIN"/>
    <property type="match status" value="1"/>
</dbReference>
<evidence type="ECO:0000256" key="1">
    <source>
        <dbReference type="SAM" id="MobiDB-lite"/>
    </source>
</evidence>
<dbReference type="AlphaFoldDB" id="A0AAP0DWP7"/>
<evidence type="ECO:0000313" key="3">
    <source>
        <dbReference type="Proteomes" id="UP001408789"/>
    </source>
</evidence>
<feature type="region of interest" description="Disordered" evidence="1">
    <location>
        <begin position="1"/>
        <end position="27"/>
    </location>
</feature>
<dbReference type="SMART" id="SM00614">
    <property type="entry name" value="ZnF_BED"/>
    <property type="match status" value="1"/>
</dbReference>
<keyword evidence="3" id="KW-1185">Reference proteome</keyword>
<organism evidence="2 3">
    <name type="scientific">Deinandra increscens subsp. villosa</name>
    <dbReference type="NCBI Taxonomy" id="3103831"/>
    <lineage>
        <taxon>Eukaryota</taxon>
        <taxon>Viridiplantae</taxon>
        <taxon>Streptophyta</taxon>
        <taxon>Embryophyta</taxon>
        <taxon>Tracheophyta</taxon>
        <taxon>Spermatophyta</taxon>
        <taxon>Magnoliopsida</taxon>
        <taxon>eudicotyledons</taxon>
        <taxon>Gunneridae</taxon>
        <taxon>Pentapetalae</taxon>
        <taxon>asterids</taxon>
        <taxon>campanulids</taxon>
        <taxon>Asterales</taxon>
        <taxon>Asteraceae</taxon>
        <taxon>Asteroideae</taxon>
        <taxon>Heliantheae alliance</taxon>
        <taxon>Madieae</taxon>
        <taxon>Madiinae</taxon>
        <taxon>Deinandra</taxon>
    </lineage>
</organism>
<accession>A0AAP0DWP7</accession>
<reference evidence="2 3" key="1">
    <citation type="submission" date="2024-04" db="EMBL/GenBank/DDBJ databases">
        <title>The reference genome of an endangered Asteraceae, Deinandra increscens subsp. villosa, native to the Central Coast of California.</title>
        <authorList>
            <person name="Guilliams M."/>
            <person name="Hasenstab-Lehman K."/>
            <person name="Meyer R."/>
            <person name="Mcevoy S."/>
        </authorList>
    </citation>
    <scope>NUCLEOTIDE SEQUENCE [LARGE SCALE GENOMIC DNA]</scope>
    <source>
        <tissue evidence="2">Leaf</tissue>
    </source>
</reference>
<dbReference type="EMBL" id="JBCNJP010000003">
    <property type="protein sequence ID" value="KAK9080027.1"/>
    <property type="molecule type" value="Genomic_DNA"/>
</dbReference>
<evidence type="ECO:0000313" key="2">
    <source>
        <dbReference type="EMBL" id="KAK9080027.1"/>
    </source>
</evidence>
<feature type="compositionally biased region" description="Basic residues" evidence="1">
    <location>
        <begin position="16"/>
        <end position="27"/>
    </location>
</feature>
<feature type="compositionally biased region" description="Basic and acidic residues" evidence="1">
    <location>
        <begin position="1"/>
        <end position="15"/>
    </location>
</feature>
<feature type="compositionally biased region" description="Basic and acidic residues" evidence="1">
    <location>
        <begin position="83"/>
        <end position="103"/>
    </location>
</feature>
<evidence type="ECO:0008006" key="4">
    <source>
        <dbReference type="Google" id="ProtNLM"/>
    </source>
</evidence>
<feature type="compositionally biased region" description="Polar residues" evidence="1">
    <location>
        <begin position="62"/>
        <end position="82"/>
    </location>
</feature>
<dbReference type="PANTHER" id="PTHR48458:SF1">
    <property type="entry name" value="SET DOMAIN-CONTAINING PROTEIN"/>
    <property type="match status" value="1"/>
</dbReference>
<sequence>MDGQKDDVQQMNEKKAGKRKVPQKKRKLTGKCWQYFEEFYDEEGLRKGSCNYSKKVLCAKSSSNGTSSLNKHLNKCENNPVNKKQDQPELSLKKSDDGQEADRPIKDMTLIAEYIGDVDYINNREHGDCESMMTLLLASDPSKSLVICPDQCGNIARFINGINNFAPESKKKQVKMASIFW</sequence>
<dbReference type="SUPFAM" id="SSF82199">
    <property type="entry name" value="SET domain"/>
    <property type="match status" value="1"/>
</dbReference>
<dbReference type="Gene3D" id="2.170.270.10">
    <property type="entry name" value="SET domain"/>
    <property type="match status" value="1"/>
</dbReference>
<dbReference type="InterPro" id="IPR046341">
    <property type="entry name" value="SET_dom_sf"/>
</dbReference>